<keyword evidence="6" id="KW-1185">Reference proteome</keyword>
<dbReference type="Gene3D" id="3.40.50.1820">
    <property type="entry name" value="alpha/beta hydrolase"/>
    <property type="match status" value="1"/>
</dbReference>
<dbReference type="FunFam" id="3.40.50.1820:FF:000039">
    <property type="entry name" value="Esterase ybfF"/>
    <property type="match status" value="1"/>
</dbReference>
<dbReference type="Pfam" id="PF00561">
    <property type="entry name" value="Abhydrolase_1"/>
    <property type="match status" value="1"/>
</dbReference>
<keyword evidence="2 5" id="KW-0378">Hydrolase</keyword>
<organism evidence="5 6">
    <name type="scientific">Elsinoe ampelina</name>
    <dbReference type="NCBI Taxonomy" id="302913"/>
    <lineage>
        <taxon>Eukaryota</taxon>
        <taxon>Fungi</taxon>
        <taxon>Dikarya</taxon>
        <taxon>Ascomycota</taxon>
        <taxon>Pezizomycotina</taxon>
        <taxon>Dothideomycetes</taxon>
        <taxon>Dothideomycetidae</taxon>
        <taxon>Myriangiales</taxon>
        <taxon>Elsinoaceae</taxon>
        <taxon>Elsinoe</taxon>
    </lineage>
</organism>
<dbReference type="AlphaFoldDB" id="A0A6A6FXQ3"/>
<evidence type="ECO:0000256" key="1">
    <source>
        <dbReference type="ARBA" id="ARBA00008645"/>
    </source>
</evidence>
<dbReference type="InterPro" id="IPR000073">
    <property type="entry name" value="AB_hydrolase_1"/>
</dbReference>
<protein>
    <submittedName>
        <fullName evidence="5">Abhydrolase domain-containing protein</fullName>
    </submittedName>
</protein>
<evidence type="ECO:0000259" key="4">
    <source>
        <dbReference type="Pfam" id="PF00561"/>
    </source>
</evidence>
<dbReference type="PANTHER" id="PTHR46118">
    <property type="entry name" value="PROTEIN ABHD11"/>
    <property type="match status" value="1"/>
</dbReference>
<evidence type="ECO:0000256" key="3">
    <source>
        <dbReference type="SAM" id="MobiDB-lite"/>
    </source>
</evidence>
<proteinExistence type="inferred from homology"/>
<dbReference type="InterPro" id="IPR029058">
    <property type="entry name" value="AB_hydrolase_fold"/>
</dbReference>
<evidence type="ECO:0000313" key="5">
    <source>
        <dbReference type="EMBL" id="KAF2218265.1"/>
    </source>
</evidence>
<dbReference type="EMBL" id="ML992559">
    <property type="protein sequence ID" value="KAF2218265.1"/>
    <property type="molecule type" value="Genomic_DNA"/>
</dbReference>
<evidence type="ECO:0000313" key="6">
    <source>
        <dbReference type="Proteomes" id="UP000799538"/>
    </source>
</evidence>
<comment type="similarity">
    <text evidence="1">Belongs to the AB hydrolase superfamily.</text>
</comment>
<name>A0A6A6FXQ3_9PEZI</name>
<gene>
    <name evidence="5" type="ORF">BDZ85DRAFT_106568</name>
</gene>
<dbReference type="GO" id="GO:0005739">
    <property type="term" value="C:mitochondrion"/>
    <property type="evidence" value="ECO:0007669"/>
    <property type="project" value="TreeGrafter"/>
</dbReference>
<feature type="region of interest" description="Disordered" evidence="3">
    <location>
        <begin position="15"/>
        <end position="49"/>
    </location>
</feature>
<sequence length="307" mass="34115">MPLHRARPALRTLATPRGHLTRPFPRHYSTTSEPLTLHHDLYPPPTTTSSPPGNPIIFLHGLFGFSKNNRTISKILARDLSRPVYALDLRNHGLSPHSPTHTYTTMATDVEAFLHTHSLASPTLIGHSMGAKVAMALALRGKCPVANLISVDNAPVDAALKSDFGTYCAGMRAVAAAGVKTLGEADAVMAEYEPEVAVRQFLLMNLVRDKETGRQRWRVPVDILGRSLGHMADFPFKDAGQEGERWEGPALFVRGTRSRYVADETLPVIGNFFPRFEVRDIEAGHWVVSEQPEEFRRVVVEWLQDKK</sequence>
<dbReference type="Proteomes" id="UP000799538">
    <property type="component" value="Unassembled WGS sequence"/>
</dbReference>
<dbReference type="PANTHER" id="PTHR46118:SF4">
    <property type="entry name" value="PROTEIN ABHD11"/>
    <property type="match status" value="1"/>
</dbReference>
<accession>A0A6A6FXQ3</accession>
<dbReference type="GO" id="GO:0052689">
    <property type="term" value="F:carboxylic ester hydrolase activity"/>
    <property type="evidence" value="ECO:0007669"/>
    <property type="project" value="TreeGrafter"/>
</dbReference>
<reference evidence="6" key="1">
    <citation type="journal article" date="2020" name="Stud. Mycol.">
        <title>101 Dothideomycetes genomes: A test case for predicting lifestyles and emergence of pathogens.</title>
        <authorList>
            <person name="Haridas S."/>
            <person name="Albert R."/>
            <person name="Binder M."/>
            <person name="Bloem J."/>
            <person name="LaButti K."/>
            <person name="Salamov A."/>
            <person name="Andreopoulos B."/>
            <person name="Baker S."/>
            <person name="Barry K."/>
            <person name="Bills G."/>
            <person name="Bluhm B."/>
            <person name="Cannon C."/>
            <person name="Castanera R."/>
            <person name="Culley D."/>
            <person name="Daum C."/>
            <person name="Ezra D."/>
            <person name="Gonzalez J."/>
            <person name="Henrissat B."/>
            <person name="Kuo A."/>
            <person name="Liang C."/>
            <person name="Lipzen A."/>
            <person name="Lutzoni F."/>
            <person name="Magnuson J."/>
            <person name="Mondo S."/>
            <person name="Nolan M."/>
            <person name="Ohm R."/>
            <person name="Pangilinan J."/>
            <person name="Park H.-J."/>
            <person name="Ramirez L."/>
            <person name="Alfaro M."/>
            <person name="Sun H."/>
            <person name="Tritt A."/>
            <person name="Yoshinaga Y."/>
            <person name="Zwiers L.-H."/>
            <person name="Turgeon B."/>
            <person name="Goodwin S."/>
            <person name="Spatafora J."/>
            <person name="Crous P."/>
            <person name="Grigoriev I."/>
        </authorList>
    </citation>
    <scope>NUCLEOTIDE SEQUENCE [LARGE SCALE GENOMIC DNA]</scope>
    <source>
        <strain evidence="6">CECT 20119</strain>
    </source>
</reference>
<evidence type="ECO:0000256" key="2">
    <source>
        <dbReference type="ARBA" id="ARBA00022801"/>
    </source>
</evidence>
<dbReference type="OrthoDB" id="8119704at2759"/>
<dbReference type="SUPFAM" id="SSF53474">
    <property type="entry name" value="alpha/beta-Hydrolases"/>
    <property type="match status" value="1"/>
</dbReference>
<feature type="domain" description="AB hydrolase-1" evidence="4">
    <location>
        <begin position="54"/>
        <end position="290"/>
    </location>
</feature>